<dbReference type="EMBL" id="ADZU01000010">
    <property type="protein sequence ID" value="EFS93450.1"/>
    <property type="molecule type" value="Genomic_DNA"/>
</dbReference>
<protein>
    <submittedName>
        <fullName evidence="1">Uncharacterized protein</fullName>
    </submittedName>
</protein>
<reference evidence="1" key="1">
    <citation type="submission" date="2010-08" db="EMBL/GenBank/DDBJ databases">
        <authorList>
            <person name="Weinstock G."/>
            <person name="Sodergren E."/>
            <person name="Clifton S."/>
            <person name="Fulton L."/>
            <person name="Fulton B."/>
            <person name="Courtney L."/>
            <person name="Fronick C."/>
            <person name="Harrison M."/>
            <person name="Strong C."/>
            <person name="Farmer C."/>
            <person name="Delahaunty K."/>
            <person name="Markovic C."/>
            <person name="Hall O."/>
            <person name="Minx P."/>
            <person name="Tomlinson C."/>
            <person name="Mitreva M."/>
            <person name="Hou S."/>
            <person name="Chen J."/>
            <person name="Wollam A."/>
            <person name="Pepin K.H."/>
            <person name="Johnson M."/>
            <person name="Bhonagiri V."/>
            <person name="Zhang X."/>
            <person name="Suruliraj S."/>
            <person name="Warren W."/>
            <person name="Chinwalla A."/>
            <person name="Mardis E.R."/>
            <person name="Wilson R.K."/>
        </authorList>
    </citation>
    <scope>NUCLEOTIDE SEQUENCE [LARGE SCALE GENOMIC DNA]</scope>
    <source>
        <strain evidence="1">HL044PA1</strain>
    </source>
</reference>
<comment type="caution">
    <text evidence="1">The sequence shown here is derived from an EMBL/GenBank/DDBJ whole genome shotgun (WGS) entry which is preliminary data.</text>
</comment>
<accession>A0ABP2KCD1</accession>
<proteinExistence type="predicted"/>
<name>A0ABP2KCD1_9ACTN</name>
<sequence>MPSSSARSPWSHRISAGYVSGSFYAFDEVEHSVDGSAATTPEPGILPSLPPHLVRTRQIVDRAPGDFSGEVQSTICHDAQQHGS</sequence>
<evidence type="ECO:0000313" key="2">
    <source>
        <dbReference type="Proteomes" id="UP000003179"/>
    </source>
</evidence>
<organism evidence="1 2">
    <name type="scientific">Cutibacterium modestum HL044PA1</name>
    <dbReference type="NCBI Taxonomy" id="765109"/>
    <lineage>
        <taxon>Bacteria</taxon>
        <taxon>Bacillati</taxon>
        <taxon>Actinomycetota</taxon>
        <taxon>Actinomycetes</taxon>
        <taxon>Propionibacteriales</taxon>
        <taxon>Propionibacteriaceae</taxon>
        <taxon>Cutibacterium</taxon>
        <taxon>Cutibacterium modestum</taxon>
    </lineage>
</organism>
<keyword evidence="2" id="KW-1185">Reference proteome</keyword>
<evidence type="ECO:0000313" key="1">
    <source>
        <dbReference type="EMBL" id="EFS93450.1"/>
    </source>
</evidence>
<gene>
    <name evidence="1" type="ORF">HMPREF9607_00370</name>
</gene>
<dbReference type="Proteomes" id="UP000003179">
    <property type="component" value="Unassembled WGS sequence"/>
</dbReference>